<dbReference type="PANTHER" id="PTHR14096:SF57">
    <property type="entry name" value="APOLIPOPROTEIN L4"/>
    <property type="match status" value="1"/>
</dbReference>
<sequence length="418" mass="47201">MLSSADLIQTRQRGFFTPKLENLQVMQSVLNQYISNIGLICGMFEETMTDFDFDSPSVNLTGVYEDEIERMQQHIDRIKESDERLQMKQRLRNQRMTHPPRLMARVRVDEIRHEHLKSLDVLGVSWLTRLSNIDKSFRTAFLFKNKYHTFMTEFSERKDGMLKFLMDVETCAVKLDEVTQGARISNVVGSSVGVISGILSIVGLALMPVTFGASVGLIGTGVGLGVLSGVNAGVTTAAEMGINHKQKKRADAIFEMFVEDVHFLQKCLNDIMRQLFENIQESSSETLKMANDFAAYLKFGMFAKAAELSEAVAKGAVSMSRAAVGGFIALNAVFIGLDTFIIVNNSIDLHKDTPNKISTWIRARAALWRSEVDSMEKIYNSLQNKEGNLDKIQFLQKPFYEVEMYEREVVSSEIKIKW</sequence>
<dbReference type="InterPro" id="IPR008405">
    <property type="entry name" value="ApoL"/>
</dbReference>
<keyword evidence="2" id="KW-0812">Transmembrane</keyword>
<accession>A0AAW0PV24</accession>
<dbReference type="Proteomes" id="UP001460270">
    <property type="component" value="Unassembled WGS sequence"/>
</dbReference>
<keyword evidence="2" id="KW-1133">Transmembrane helix</keyword>
<feature type="transmembrane region" description="Helical" evidence="2">
    <location>
        <begin position="213"/>
        <end position="238"/>
    </location>
</feature>
<dbReference type="GO" id="GO:0016020">
    <property type="term" value="C:membrane"/>
    <property type="evidence" value="ECO:0007669"/>
    <property type="project" value="TreeGrafter"/>
</dbReference>
<evidence type="ECO:0000256" key="1">
    <source>
        <dbReference type="ARBA" id="ARBA00010090"/>
    </source>
</evidence>
<dbReference type="AlphaFoldDB" id="A0AAW0PV24"/>
<dbReference type="GO" id="GO:0008289">
    <property type="term" value="F:lipid binding"/>
    <property type="evidence" value="ECO:0007669"/>
    <property type="project" value="InterPro"/>
</dbReference>
<dbReference type="Pfam" id="PF05461">
    <property type="entry name" value="ApoL"/>
    <property type="match status" value="1"/>
</dbReference>
<dbReference type="GO" id="GO:0042157">
    <property type="term" value="P:lipoprotein metabolic process"/>
    <property type="evidence" value="ECO:0007669"/>
    <property type="project" value="InterPro"/>
</dbReference>
<comment type="similarity">
    <text evidence="1">Belongs to the apolipoprotein L family.</text>
</comment>
<keyword evidence="2" id="KW-0472">Membrane</keyword>
<dbReference type="PANTHER" id="PTHR14096">
    <property type="entry name" value="APOLIPOPROTEIN L"/>
    <property type="match status" value="1"/>
</dbReference>
<dbReference type="GO" id="GO:0006869">
    <property type="term" value="P:lipid transport"/>
    <property type="evidence" value="ECO:0007669"/>
    <property type="project" value="InterPro"/>
</dbReference>
<gene>
    <name evidence="3" type="ORF">WMY93_006209</name>
</gene>
<dbReference type="GO" id="GO:0005576">
    <property type="term" value="C:extracellular region"/>
    <property type="evidence" value="ECO:0007669"/>
    <property type="project" value="InterPro"/>
</dbReference>
<proteinExistence type="inferred from homology"/>
<dbReference type="EMBL" id="JBBPFD010000004">
    <property type="protein sequence ID" value="KAK7929814.1"/>
    <property type="molecule type" value="Genomic_DNA"/>
</dbReference>
<feature type="transmembrane region" description="Helical" evidence="2">
    <location>
        <begin position="184"/>
        <end position="207"/>
    </location>
</feature>
<comment type="caution">
    <text evidence="3">The sequence shown here is derived from an EMBL/GenBank/DDBJ whole genome shotgun (WGS) entry which is preliminary data.</text>
</comment>
<evidence type="ECO:0000313" key="4">
    <source>
        <dbReference type="Proteomes" id="UP001460270"/>
    </source>
</evidence>
<organism evidence="3 4">
    <name type="scientific">Mugilogobius chulae</name>
    <name type="common">yellowstripe goby</name>
    <dbReference type="NCBI Taxonomy" id="88201"/>
    <lineage>
        <taxon>Eukaryota</taxon>
        <taxon>Metazoa</taxon>
        <taxon>Chordata</taxon>
        <taxon>Craniata</taxon>
        <taxon>Vertebrata</taxon>
        <taxon>Euteleostomi</taxon>
        <taxon>Actinopterygii</taxon>
        <taxon>Neopterygii</taxon>
        <taxon>Teleostei</taxon>
        <taxon>Neoteleostei</taxon>
        <taxon>Acanthomorphata</taxon>
        <taxon>Gobiaria</taxon>
        <taxon>Gobiiformes</taxon>
        <taxon>Gobioidei</taxon>
        <taxon>Gobiidae</taxon>
        <taxon>Gobionellinae</taxon>
        <taxon>Mugilogobius</taxon>
    </lineage>
</organism>
<keyword evidence="4" id="KW-1185">Reference proteome</keyword>
<evidence type="ECO:0000256" key="2">
    <source>
        <dbReference type="SAM" id="Phobius"/>
    </source>
</evidence>
<name>A0AAW0PV24_9GOBI</name>
<feature type="transmembrane region" description="Helical" evidence="2">
    <location>
        <begin position="322"/>
        <end position="343"/>
    </location>
</feature>
<evidence type="ECO:0000313" key="3">
    <source>
        <dbReference type="EMBL" id="KAK7929814.1"/>
    </source>
</evidence>
<protein>
    <submittedName>
        <fullName evidence="3">Uncharacterized protein</fullName>
    </submittedName>
</protein>
<reference evidence="4" key="1">
    <citation type="submission" date="2024-04" db="EMBL/GenBank/DDBJ databases">
        <title>Salinicola lusitanus LLJ914,a marine bacterium isolated from the Okinawa Trough.</title>
        <authorList>
            <person name="Li J."/>
        </authorList>
    </citation>
    <scope>NUCLEOTIDE SEQUENCE [LARGE SCALE GENOMIC DNA]</scope>
</reference>